<dbReference type="PANTHER" id="PTHR15860:SF2">
    <property type="entry name" value="RING FINGER AND TRANSMEMBRANE DOMAIN-CONTAINING PROTEIN 2"/>
    <property type="match status" value="1"/>
</dbReference>
<evidence type="ECO:0000256" key="5">
    <source>
        <dbReference type="ARBA" id="ARBA00023136"/>
    </source>
</evidence>
<dbReference type="GO" id="GO:0061630">
    <property type="term" value="F:ubiquitin protein ligase activity"/>
    <property type="evidence" value="ECO:0007669"/>
    <property type="project" value="InterPro"/>
</dbReference>
<evidence type="ECO:0000256" key="1">
    <source>
        <dbReference type="ARBA" id="ARBA00004141"/>
    </source>
</evidence>
<dbReference type="GO" id="GO:0016020">
    <property type="term" value="C:membrane"/>
    <property type="evidence" value="ECO:0007669"/>
    <property type="project" value="UniProtKB-SubCell"/>
</dbReference>
<feature type="region of interest" description="Disordered" evidence="6">
    <location>
        <begin position="1"/>
        <end position="48"/>
    </location>
</feature>
<accession>A0A4Z2EKU4</accession>
<name>A0A4Z2EKU4_9TELE</name>
<comment type="subcellular location">
    <subcellularLocation>
        <location evidence="1">Membrane</location>
        <topology evidence="1">Multi-pass membrane protein</topology>
    </subcellularLocation>
</comment>
<evidence type="ECO:0000313" key="8">
    <source>
        <dbReference type="Proteomes" id="UP000314294"/>
    </source>
</evidence>
<dbReference type="Proteomes" id="UP000314294">
    <property type="component" value="Unassembled WGS sequence"/>
</dbReference>
<sequence>MQRRHSSNTEGVASDRSRSQAPGSESGPDDGLKPGPPGPPQQMFSGLVGVPSGAAAQFQAAGLVLGAPPERPGSREEAPEDPSTPAPALSELKAVVTWLQRGFPFILILLAKVCFQHKLGIAVCVGMASTFAYANATFRQQVALRVTQQLLH</sequence>
<keyword evidence="8" id="KW-1185">Reference proteome</keyword>
<reference evidence="7 8" key="1">
    <citation type="submission" date="2019-03" db="EMBL/GenBank/DDBJ databases">
        <title>First draft genome of Liparis tanakae, snailfish: a comprehensive survey of snailfish specific genes.</title>
        <authorList>
            <person name="Kim W."/>
            <person name="Song I."/>
            <person name="Jeong J.-H."/>
            <person name="Kim D."/>
            <person name="Kim S."/>
            <person name="Ryu S."/>
            <person name="Song J.Y."/>
            <person name="Lee S.K."/>
        </authorList>
    </citation>
    <scope>NUCLEOTIDE SEQUENCE [LARGE SCALE GENOMIC DNA]</scope>
    <source>
        <tissue evidence="7">Muscle</tissue>
    </source>
</reference>
<dbReference type="AlphaFoldDB" id="A0A4Z2EKU4"/>
<evidence type="ECO:0000313" key="7">
    <source>
        <dbReference type="EMBL" id="TNN29365.1"/>
    </source>
</evidence>
<organism evidence="7 8">
    <name type="scientific">Liparis tanakae</name>
    <name type="common">Tanaka's snailfish</name>
    <dbReference type="NCBI Taxonomy" id="230148"/>
    <lineage>
        <taxon>Eukaryota</taxon>
        <taxon>Metazoa</taxon>
        <taxon>Chordata</taxon>
        <taxon>Craniata</taxon>
        <taxon>Vertebrata</taxon>
        <taxon>Euteleostomi</taxon>
        <taxon>Actinopterygii</taxon>
        <taxon>Neopterygii</taxon>
        <taxon>Teleostei</taxon>
        <taxon>Neoteleostei</taxon>
        <taxon>Acanthomorphata</taxon>
        <taxon>Eupercaria</taxon>
        <taxon>Perciformes</taxon>
        <taxon>Cottioidei</taxon>
        <taxon>Cottales</taxon>
        <taxon>Liparidae</taxon>
        <taxon>Liparis</taxon>
    </lineage>
</organism>
<comment type="caution">
    <text evidence="7">The sequence shown here is derived from an EMBL/GenBank/DDBJ whole genome shotgun (WGS) entry which is preliminary data.</text>
</comment>
<gene>
    <name evidence="7" type="primary">Rnft2</name>
    <name evidence="7" type="ORF">EYF80_060488</name>
</gene>
<keyword evidence="3" id="KW-0833">Ubl conjugation pathway</keyword>
<dbReference type="EMBL" id="SRLO01005742">
    <property type="protein sequence ID" value="TNN29365.1"/>
    <property type="molecule type" value="Genomic_DNA"/>
</dbReference>
<evidence type="ECO:0000256" key="6">
    <source>
        <dbReference type="SAM" id="MobiDB-lite"/>
    </source>
</evidence>
<evidence type="ECO:0000256" key="3">
    <source>
        <dbReference type="ARBA" id="ARBA00022786"/>
    </source>
</evidence>
<evidence type="ECO:0000256" key="4">
    <source>
        <dbReference type="ARBA" id="ARBA00022989"/>
    </source>
</evidence>
<dbReference type="OrthoDB" id="9049620at2759"/>
<protein>
    <submittedName>
        <fullName evidence="7">RING finger and transmembrane domain-containing protein 2</fullName>
    </submittedName>
</protein>
<dbReference type="PANTHER" id="PTHR15860">
    <property type="entry name" value="UNCHARACTERIZED RING FINGER-CONTAINING PROTEIN"/>
    <property type="match status" value="1"/>
</dbReference>
<dbReference type="GO" id="GO:1904294">
    <property type="term" value="P:positive regulation of ERAD pathway"/>
    <property type="evidence" value="ECO:0007669"/>
    <property type="project" value="InterPro"/>
</dbReference>
<dbReference type="InterPro" id="IPR044235">
    <property type="entry name" value="RNFT1/2"/>
</dbReference>
<keyword evidence="4" id="KW-1133">Transmembrane helix</keyword>
<proteinExistence type="predicted"/>
<keyword evidence="5" id="KW-0472">Membrane</keyword>
<evidence type="ECO:0000256" key="2">
    <source>
        <dbReference type="ARBA" id="ARBA00022692"/>
    </source>
</evidence>
<keyword evidence="2 7" id="KW-0812">Transmembrane</keyword>
<feature type="region of interest" description="Disordered" evidence="6">
    <location>
        <begin position="61"/>
        <end position="87"/>
    </location>
</feature>